<gene>
    <name evidence="1" type="ORF">BaRGS_00025810</name>
</gene>
<organism evidence="1 2">
    <name type="scientific">Batillaria attramentaria</name>
    <dbReference type="NCBI Taxonomy" id="370345"/>
    <lineage>
        <taxon>Eukaryota</taxon>
        <taxon>Metazoa</taxon>
        <taxon>Spiralia</taxon>
        <taxon>Lophotrochozoa</taxon>
        <taxon>Mollusca</taxon>
        <taxon>Gastropoda</taxon>
        <taxon>Caenogastropoda</taxon>
        <taxon>Sorbeoconcha</taxon>
        <taxon>Cerithioidea</taxon>
        <taxon>Batillariidae</taxon>
        <taxon>Batillaria</taxon>
    </lineage>
</organism>
<accession>A0ABD0K7M1</accession>
<evidence type="ECO:0000313" key="2">
    <source>
        <dbReference type="Proteomes" id="UP001519460"/>
    </source>
</evidence>
<reference evidence="1 2" key="1">
    <citation type="journal article" date="2023" name="Sci. Data">
        <title>Genome assembly of the Korean intertidal mud-creeper Batillaria attramentaria.</title>
        <authorList>
            <person name="Patra A.K."/>
            <person name="Ho P.T."/>
            <person name="Jun S."/>
            <person name="Lee S.J."/>
            <person name="Kim Y."/>
            <person name="Won Y.J."/>
        </authorList>
    </citation>
    <scope>NUCLEOTIDE SEQUENCE [LARGE SCALE GENOMIC DNA]</scope>
    <source>
        <strain evidence="1">Wonlab-2016</strain>
    </source>
</reference>
<comment type="caution">
    <text evidence="1">The sequence shown here is derived from an EMBL/GenBank/DDBJ whole genome shotgun (WGS) entry which is preliminary data.</text>
</comment>
<dbReference type="AlphaFoldDB" id="A0ABD0K7M1"/>
<dbReference type="EMBL" id="JACVVK020000236">
    <property type="protein sequence ID" value="KAK7482910.1"/>
    <property type="molecule type" value="Genomic_DNA"/>
</dbReference>
<dbReference type="Proteomes" id="UP001519460">
    <property type="component" value="Unassembled WGS sequence"/>
</dbReference>
<name>A0ABD0K7M1_9CAEN</name>
<protein>
    <submittedName>
        <fullName evidence="1">Uncharacterized protein</fullName>
    </submittedName>
</protein>
<feature type="non-terminal residue" evidence="1">
    <location>
        <position position="71"/>
    </location>
</feature>
<proteinExistence type="predicted"/>
<sequence length="71" mass="7653">MSVKDALPSTASRYRSRAPPVVRVPPCTHHVTGAFFSLGVDHGKTSHPLNHLALCLTAQRETGQPVGTRVH</sequence>
<evidence type="ECO:0000313" key="1">
    <source>
        <dbReference type="EMBL" id="KAK7482910.1"/>
    </source>
</evidence>
<keyword evidence="2" id="KW-1185">Reference proteome</keyword>